<dbReference type="PANTHER" id="PTHR36435:SF1">
    <property type="entry name" value="CAAX AMINO TERMINAL PROTEASE FAMILY PROTEIN"/>
    <property type="match status" value="1"/>
</dbReference>
<dbReference type="PANTHER" id="PTHR36435">
    <property type="entry name" value="SLR1288 PROTEIN"/>
    <property type="match status" value="1"/>
</dbReference>
<keyword evidence="1" id="KW-0472">Membrane</keyword>
<feature type="transmembrane region" description="Helical" evidence="1">
    <location>
        <begin position="84"/>
        <end position="107"/>
    </location>
</feature>
<feature type="transmembrane region" description="Helical" evidence="1">
    <location>
        <begin position="211"/>
        <end position="232"/>
    </location>
</feature>
<comment type="caution">
    <text evidence="3">The sequence shown here is derived from an EMBL/GenBank/DDBJ whole genome shotgun (WGS) entry which is preliminary data.</text>
</comment>
<dbReference type="InterPro" id="IPR003675">
    <property type="entry name" value="Rce1/LyrA-like_dom"/>
</dbReference>
<sequence>MVAQLRAVLVAVGVVVAAVLLGAVFTIAVFVPLIAVGAVPETATSIVVIAALIPSQLAFAAVGLLVMVVLLGDVSVRLPTRTDATWVALGLGGSFSAVVLLLVASTVVDLTPVQSVVGEAATVDPMVLVALAVLSVLVIAPAEEFLFRGAVQGRLRQTFGPVGAVGIASAIFASLHVFNFIGGGIVVLVPVTVLFVVGSVLGYVYERTGNLVVPIAVHALYNATLFLSSFVVG</sequence>
<dbReference type="STRING" id="662479.C440_15574"/>
<feature type="domain" description="CAAX prenyl protease 2/Lysostaphin resistance protein A-like" evidence="2">
    <location>
        <begin position="128"/>
        <end position="223"/>
    </location>
</feature>
<dbReference type="Pfam" id="PF02517">
    <property type="entry name" value="Rce1-like"/>
    <property type="match status" value="1"/>
</dbReference>
<keyword evidence="1" id="KW-0812">Transmembrane</keyword>
<gene>
    <name evidence="3" type="ORF">C440_15574</name>
</gene>
<feature type="transmembrane region" description="Helical" evidence="1">
    <location>
        <begin position="159"/>
        <end position="178"/>
    </location>
</feature>
<feature type="transmembrane region" description="Helical" evidence="1">
    <location>
        <begin position="127"/>
        <end position="147"/>
    </location>
</feature>
<protein>
    <recommendedName>
        <fullName evidence="2">CAAX prenyl protease 2/Lysostaphin resistance protein A-like domain-containing protein</fullName>
    </recommendedName>
</protein>
<dbReference type="GO" id="GO:0080120">
    <property type="term" value="P:CAAX-box protein maturation"/>
    <property type="evidence" value="ECO:0007669"/>
    <property type="project" value="UniProtKB-ARBA"/>
</dbReference>
<dbReference type="PATRIC" id="fig|662479.7.peg.3158"/>
<name>M0I6V1_9EURY</name>
<keyword evidence="4" id="KW-1185">Reference proteome</keyword>
<feature type="transmembrane region" description="Helical" evidence="1">
    <location>
        <begin position="7"/>
        <end position="34"/>
    </location>
</feature>
<proteinExistence type="predicted"/>
<dbReference type="EMBL" id="AOLN01000018">
    <property type="protein sequence ID" value="ELZ91747.1"/>
    <property type="molecule type" value="Genomic_DNA"/>
</dbReference>
<organism evidence="3 4">
    <name type="scientific">Haloferax mucosum ATCC BAA-1512</name>
    <dbReference type="NCBI Taxonomy" id="662479"/>
    <lineage>
        <taxon>Archaea</taxon>
        <taxon>Methanobacteriati</taxon>
        <taxon>Methanobacteriota</taxon>
        <taxon>Stenosarchaea group</taxon>
        <taxon>Halobacteria</taxon>
        <taxon>Halobacteriales</taxon>
        <taxon>Haloferacaceae</taxon>
        <taxon>Haloferax</taxon>
    </lineage>
</organism>
<feature type="transmembrane region" description="Helical" evidence="1">
    <location>
        <begin position="184"/>
        <end position="204"/>
    </location>
</feature>
<dbReference type="GO" id="GO:0004175">
    <property type="term" value="F:endopeptidase activity"/>
    <property type="evidence" value="ECO:0007669"/>
    <property type="project" value="UniProtKB-ARBA"/>
</dbReference>
<feature type="transmembrane region" description="Helical" evidence="1">
    <location>
        <begin position="46"/>
        <end position="72"/>
    </location>
</feature>
<accession>M0I6V1</accession>
<dbReference type="InterPro" id="IPR052710">
    <property type="entry name" value="CAAX_protease"/>
</dbReference>
<evidence type="ECO:0000256" key="1">
    <source>
        <dbReference type="SAM" id="Phobius"/>
    </source>
</evidence>
<evidence type="ECO:0000313" key="3">
    <source>
        <dbReference type="EMBL" id="ELZ91747.1"/>
    </source>
</evidence>
<evidence type="ECO:0000259" key="2">
    <source>
        <dbReference type="Pfam" id="PF02517"/>
    </source>
</evidence>
<keyword evidence="1" id="KW-1133">Transmembrane helix</keyword>
<dbReference type="Proteomes" id="UP000011550">
    <property type="component" value="Unassembled WGS sequence"/>
</dbReference>
<evidence type="ECO:0000313" key="4">
    <source>
        <dbReference type="Proteomes" id="UP000011550"/>
    </source>
</evidence>
<dbReference type="AlphaFoldDB" id="M0I6V1"/>
<reference evidence="3 4" key="1">
    <citation type="journal article" date="2014" name="PLoS Genet.">
        <title>Phylogenetically driven sequencing of extremely halophilic archaea reveals strategies for static and dynamic osmo-response.</title>
        <authorList>
            <person name="Becker E.A."/>
            <person name="Seitzer P.M."/>
            <person name="Tritt A."/>
            <person name="Larsen D."/>
            <person name="Krusor M."/>
            <person name="Yao A.I."/>
            <person name="Wu D."/>
            <person name="Madern D."/>
            <person name="Eisen J.A."/>
            <person name="Darling A.E."/>
            <person name="Facciotti M.T."/>
        </authorList>
    </citation>
    <scope>NUCLEOTIDE SEQUENCE [LARGE SCALE GENOMIC DNA]</scope>
    <source>
        <strain evidence="3 4">ATCC BAA-1512</strain>
    </source>
</reference>